<accession>A0AA35GA08</accession>
<keyword evidence="3" id="KW-1185">Reference proteome</keyword>
<dbReference type="EMBL" id="AP025628">
    <property type="protein sequence ID" value="BDG62028.1"/>
    <property type="molecule type" value="Genomic_DNA"/>
</dbReference>
<dbReference type="Proteomes" id="UP001163687">
    <property type="component" value="Chromosome"/>
</dbReference>
<dbReference type="AlphaFoldDB" id="A0AA35GA08"/>
<reference evidence="2" key="1">
    <citation type="submission" date="2022-03" db="EMBL/GenBank/DDBJ databases">
        <title>Complete genome sequence of Caldinitratiruptor microaerophilus.</title>
        <authorList>
            <person name="Mukaiyama R."/>
            <person name="Nishiyama T."/>
            <person name="Ueda K."/>
        </authorList>
    </citation>
    <scope>NUCLEOTIDE SEQUENCE</scope>
    <source>
        <strain evidence="2">JCM 16183</strain>
    </source>
</reference>
<gene>
    <name evidence="2" type="ORF">caldi_31180</name>
</gene>
<proteinExistence type="predicted"/>
<dbReference type="KEGG" id="cmic:caldi_31180"/>
<evidence type="ECO:0000256" key="1">
    <source>
        <dbReference type="SAM" id="MobiDB-lite"/>
    </source>
</evidence>
<name>A0AA35GA08_9FIRM</name>
<evidence type="ECO:0000313" key="2">
    <source>
        <dbReference type="EMBL" id="BDG62028.1"/>
    </source>
</evidence>
<protein>
    <submittedName>
        <fullName evidence="2">Uncharacterized protein</fullName>
    </submittedName>
</protein>
<organism evidence="2 3">
    <name type="scientific">Caldinitratiruptor microaerophilus</name>
    <dbReference type="NCBI Taxonomy" id="671077"/>
    <lineage>
        <taxon>Bacteria</taxon>
        <taxon>Bacillati</taxon>
        <taxon>Bacillota</taxon>
        <taxon>Clostridia</taxon>
        <taxon>Eubacteriales</taxon>
        <taxon>Symbiobacteriaceae</taxon>
        <taxon>Caldinitratiruptor</taxon>
    </lineage>
</organism>
<feature type="region of interest" description="Disordered" evidence="1">
    <location>
        <begin position="1"/>
        <end position="28"/>
    </location>
</feature>
<sequence length="113" mass="12194">MRNGGCGMRHRHGPGHGPLRMAAAGRHGPGGPLWGGLGWAGPLWGEPAWAGPPWAGSGWAAWADEAVPEQRRAAEKAHLQAVASWLQERLDRVRRRLAELDEEDGRGKSHEGT</sequence>
<evidence type="ECO:0000313" key="3">
    <source>
        <dbReference type="Proteomes" id="UP001163687"/>
    </source>
</evidence>